<dbReference type="SUPFAM" id="SSF53850">
    <property type="entry name" value="Periplasmic binding protein-like II"/>
    <property type="match status" value="1"/>
</dbReference>
<dbReference type="VEuPathDB" id="AmoebaDB:NAEGRDRAFT_69863"/>
<evidence type="ECO:0000313" key="2">
    <source>
        <dbReference type="EMBL" id="EFC42179.1"/>
    </source>
</evidence>
<keyword evidence="3" id="KW-1185">Reference proteome</keyword>
<reference evidence="2 3" key="1">
    <citation type="journal article" date="2010" name="Cell">
        <title>The genome of Naegleria gruberi illuminates early eukaryotic versatility.</title>
        <authorList>
            <person name="Fritz-Laylin L.K."/>
            <person name="Prochnik S.E."/>
            <person name="Ginger M.L."/>
            <person name="Dacks J.B."/>
            <person name="Carpenter M.L."/>
            <person name="Field M.C."/>
            <person name="Kuo A."/>
            <person name="Paredez A."/>
            <person name="Chapman J."/>
            <person name="Pham J."/>
            <person name="Shu S."/>
            <person name="Neupane R."/>
            <person name="Cipriano M."/>
            <person name="Mancuso J."/>
            <person name="Tu H."/>
            <person name="Salamov A."/>
            <person name="Lindquist E."/>
            <person name="Shapiro H."/>
            <person name="Lucas S."/>
            <person name="Grigoriev I.V."/>
            <person name="Cande W.Z."/>
            <person name="Fulton C."/>
            <person name="Rokhsar D.S."/>
            <person name="Dawson S.C."/>
        </authorList>
    </citation>
    <scope>NUCLEOTIDE SEQUENCE [LARGE SCALE GENOMIC DNA]</scope>
    <source>
        <strain evidence="2 3">NEG-M</strain>
    </source>
</reference>
<proteinExistence type="predicted"/>
<keyword evidence="1" id="KW-0472">Membrane</keyword>
<dbReference type="KEGG" id="ngr:NAEGRDRAFT_69863"/>
<dbReference type="Gene3D" id="3.40.190.10">
    <property type="entry name" value="Periplasmic binding protein-like II"/>
    <property type="match status" value="2"/>
</dbReference>
<name>D2VLQ5_NAEGR</name>
<dbReference type="Proteomes" id="UP000006671">
    <property type="component" value="Unassembled WGS sequence"/>
</dbReference>
<dbReference type="RefSeq" id="XP_002674923.1">
    <property type="nucleotide sequence ID" value="XM_002674877.1"/>
</dbReference>
<dbReference type="GeneID" id="8855551"/>
<gene>
    <name evidence="2" type="ORF">NAEGRDRAFT_69863</name>
</gene>
<keyword evidence="1" id="KW-1133">Transmembrane helix</keyword>
<dbReference type="InParanoid" id="D2VLQ5"/>
<protein>
    <submittedName>
        <fullName evidence="2">Predicted protein</fullName>
    </submittedName>
</protein>
<evidence type="ECO:0000313" key="3">
    <source>
        <dbReference type="Proteomes" id="UP000006671"/>
    </source>
</evidence>
<dbReference type="AlphaFoldDB" id="D2VLQ5"/>
<keyword evidence="1" id="KW-0812">Transmembrane</keyword>
<dbReference type="EMBL" id="GG738881">
    <property type="protein sequence ID" value="EFC42179.1"/>
    <property type="molecule type" value="Genomic_DNA"/>
</dbReference>
<organism evidence="3">
    <name type="scientific">Naegleria gruberi</name>
    <name type="common">Amoeba</name>
    <dbReference type="NCBI Taxonomy" id="5762"/>
    <lineage>
        <taxon>Eukaryota</taxon>
        <taxon>Discoba</taxon>
        <taxon>Heterolobosea</taxon>
        <taxon>Tetramitia</taxon>
        <taxon>Eutetramitia</taxon>
        <taxon>Vahlkampfiidae</taxon>
        <taxon>Naegleria</taxon>
    </lineage>
</organism>
<sequence>MFTISNSYGQVYVSQNFVDVISIATQRYVHSKEWMQYMTEVGFMFPGDDSCRSGLEFPATFNYTKLNLNLCYEKSADTTRMVFNNMAARLLIQTIRNQYPSTHSELNGTMIPLDVSNGVFEVMKEAVNSGVCDVAIAAVNWAEDRKTQVTLLCPYAASGAGFIRSEKDNSTISIANEKEMDKNGVIVSVVTKSTYETWAKSNLKKATIISYPSFESGWQSILNQTSHTFLYNSNAIYSRMKELKALKLCSSCYLKVYGDITPFSSLITNKILSSGSVSQISSWQIQLLNSFSIIFVIFINFLIL</sequence>
<feature type="transmembrane region" description="Helical" evidence="1">
    <location>
        <begin position="283"/>
        <end position="303"/>
    </location>
</feature>
<evidence type="ECO:0000256" key="1">
    <source>
        <dbReference type="SAM" id="Phobius"/>
    </source>
</evidence>
<accession>D2VLQ5</accession>